<evidence type="ECO:0000256" key="1">
    <source>
        <dbReference type="SAM" id="MobiDB-lite"/>
    </source>
</evidence>
<sequence>MEWGRHDPMNHRRPQPQLGQPSASSTLGPVPEPGIAPVPGSAGGRPPAALEKEQNLLEGFRNVLAGEGRKATFTCAGRLPLVLHSGRDDTGDLTPRTDREVQEQRIVTECVRIRFGAESGGNILSLPMDGEPHEAEALDKLIQGCDQATFGRHGKDVLDETYRRAGAMGIGDFMTDFCPYKTGIIDIVTQLLLPSIVGDLTSGPQRSELAVQHDVTADQEHQIRYAVEYEICASNQSDMRSLRVSHLPSLLAILDVPLAGRAEFEEILQVFALQRTGSINFPDVFAVAAKRLHAKRLAGERTRGTQTLGPNELRRRMMFRGLRAELYKLNVYSGPHGLFKPHVDTPRSDMQIGSLVVCLPVPFEGGALAVRHQGQEVVHDWSAGMCADNKMVIQWAAFYSDCEHEVLKVTAGHRITLTYNLFLTPGTGLLAGKALSLQPSQLPLSQQMKVSCATPEFMPQGGYIGFMLTHGYPHTHKDLHHFVPNMLKGSDIVLYEAMHAVGLSSALEPIDSDSLPGHDALQHLERLHQANRRSWKNQHTEIGTHEANSRLAATEIEYEPDENSELCEEDVDMDSSEYEDVHEKTRNAPMKQRMRAREKIVWIGGGGQEELSKAYLAYGNQAELKVKYSKVALLVKVPSWAERGGSGAVASGTMGDPVSLE</sequence>
<keyword evidence="4" id="KW-1185">Reference proteome</keyword>
<evidence type="ECO:0000259" key="2">
    <source>
        <dbReference type="PROSITE" id="PS51471"/>
    </source>
</evidence>
<dbReference type="InterPro" id="IPR005123">
    <property type="entry name" value="Oxoglu/Fe-dep_dioxygenase_dom"/>
</dbReference>
<evidence type="ECO:0000313" key="4">
    <source>
        <dbReference type="Proteomes" id="UP001324427"/>
    </source>
</evidence>
<feature type="compositionally biased region" description="Polar residues" evidence="1">
    <location>
        <begin position="17"/>
        <end position="27"/>
    </location>
</feature>
<gene>
    <name evidence="3" type="ORF">LTR36_005113</name>
</gene>
<dbReference type="Gene3D" id="2.60.120.620">
    <property type="entry name" value="q2cbj1_9rhob like domain"/>
    <property type="match status" value="1"/>
</dbReference>
<feature type="compositionally biased region" description="Basic and acidic residues" evidence="1">
    <location>
        <begin position="1"/>
        <end position="10"/>
    </location>
</feature>
<comment type="caution">
    <text evidence="3">The sequence shown here is derived from an EMBL/GenBank/DDBJ whole genome shotgun (WGS) entry which is preliminary data.</text>
</comment>
<accession>A0AAV9JXL2</accession>
<dbReference type="PANTHER" id="PTHR33099:SF7">
    <property type="entry name" value="MYND-TYPE DOMAIN-CONTAINING PROTEIN"/>
    <property type="match status" value="1"/>
</dbReference>
<dbReference type="EMBL" id="JAVFHQ010000003">
    <property type="protein sequence ID" value="KAK4549812.1"/>
    <property type="molecule type" value="Genomic_DNA"/>
</dbReference>
<evidence type="ECO:0000313" key="3">
    <source>
        <dbReference type="EMBL" id="KAK4549812.1"/>
    </source>
</evidence>
<feature type="region of interest" description="Disordered" evidence="1">
    <location>
        <begin position="1"/>
        <end position="48"/>
    </location>
</feature>
<dbReference type="Proteomes" id="UP001324427">
    <property type="component" value="Unassembled WGS sequence"/>
</dbReference>
<reference evidence="3 4" key="1">
    <citation type="submission" date="2021-11" db="EMBL/GenBank/DDBJ databases">
        <title>Black yeast isolated from Biological Soil Crust.</title>
        <authorList>
            <person name="Kurbessoian T."/>
        </authorList>
    </citation>
    <scope>NUCLEOTIDE SEQUENCE [LARGE SCALE GENOMIC DNA]</scope>
    <source>
        <strain evidence="3 4">CCFEE 5522</strain>
    </source>
</reference>
<dbReference type="PROSITE" id="PS51471">
    <property type="entry name" value="FE2OG_OXY"/>
    <property type="match status" value="1"/>
</dbReference>
<dbReference type="AlphaFoldDB" id="A0AAV9JXL2"/>
<name>A0AAV9JXL2_9PEZI</name>
<proteinExistence type="predicted"/>
<organism evidence="3 4">
    <name type="scientific">Oleoguttula mirabilis</name>
    <dbReference type="NCBI Taxonomy" id="1507867"/>
    <lineage>
        <taxon>Eukaryota</taxon>
        <taxon>Fungi</taxon>
        <taxon>Dikarya</taxon>
        <taxon>Ascomycota</taxon>
        <taxon>Pezizomycotina</taxon>
        <taxon>Dothideomycetes</taxon>
        <taxon>Dothideomycetidae</taxon>
        <taxon>Mycosphaerellales</taxon>
        <taxon>Teratosphaeriaceae</taxon>
        <taxon>Oleoguttula</taxon>
    </lineage>
</organism>
<protein>
    <recommendedName>
        <fullName evidence="2">Fe2OG dioxygenase domain-containing protein</fullName>
    </recommendedName>
</protein>
<feature type="domain" description="Fe2OG dioxygenase" evidence="2">
    <location>
        <begin position="323"/>
        <end position="425"/>
    </location>
</feature>
<dbReference type="PANTHER" id="PTHR33099">
    <property type="entry name" value="FE2OG DIOXYGENASE DOMAIN-CONTAINING PROTEIN"/>
    <property type="match status" value="1"/>
</dbReference>